<organism evidence="3 4">
    <name type="scientific">Catenuloplanes atrovinosus</name>
    <dbReference type="NCBI Taxonomy" id="137266"/>
    <lineage>
        <taxon>Bacteria</taxon>
        <taxon>Bacillati</taxon>
        <taxon>Actinomycetota</taxon>
        <taxon>Actinomycetes</taxon>
        <taxon>Micromonosporales</taxon>
        <taxon>Micromonosporaceae</taxon>
        <taxon>Catenuloplanes</taxon>
    </lineage>
</organism>
<dbReference type="SUPFAM" id="SSF103473">
    <property type="entry name" value="MFS general substrate transporter"/>
    <property type="match status" value="1"/>
</dbReference>
<evidence type="ECO:0000256" key="1">
    <source>
        <dbReference type="SAM" id="MobiDB-lite"/>
    </source>
</evidence>
<dbReference type="Proteomes" id="UP001183643">
    <property type="component" value="Unassembled WGS sequence"/>
</dbReference>
<reference evidence="3" key="1">
    <citation type="submission" date="2023-07" db="EMBL/GenBank/DDBJ databases">
        <title>Sequencing the genomes of 1000 actinobacteria strains.</title>
        <authorList>
            <person name="Klenk H.-P."/>
        </authorList>
    </citation>
    <scope>NUCLEOTIDE SEQUENCE</scope>
    <source>
        <strain evidence="3">DSM 44707</strain>
    </source>
</reference>
<feature type="region of interest" description="Disordered" evidence="1">
    <location>
        <begin position="137"/>
        <end position="199"/>
    </location>
</feature>
<feature type="transmembrane region" description="Helical" evidence="2">
    <location>
        <begin position="100"/>
        <end position="118"/>
    </location>
</feature>
<comment type="caution">
    <text evidence="3">The sequence shown here is derived from an EMBL/GenBank/DDBJ whole genome shotgun (WGS) entry which is preliminary data.</text>
</comment>
<gene>
    <name evidence="3" type="ORF">J2S41_004529</name>
</gene>
<keyword evidence="2" id="KW-1133">Transmembrane helix</keyword>
<proteinExistence type="predicted"/>
<name>A0AAE4CAM9_9ACTN</name>
<evidence type="ECO:0000313" key="4">
    <source>
        <dbReference type="Proteomes" id="UP001183643"/>
    </source>
</evidence>
<keyword evidence="4" id="KW-1185">Reference proteome</keyword>
<sequence>MRLPAVVVAGVLAATVVAAIVTVRRHRSPRGGVLHIVLGDTQLRAMAAVGAGVYGGMFAALYAVPHVLYRQHQYSTIEVGMVLLPGAAGAVVLARIASRYVPSLGAVRVLTIVAVMFGDSWPAPRSCRIPRSWSLPSRSRSVRSAPPRPSTPGSSADAHRGSAEVRSGSGTLPSSAAVRLARPSARHYGNHSVSPMRSP</sequence>
<keyword evidence="2" id="KW-0472">Membrane</keyword>
<evidence type="ECO:0000256" key="2">
    <source>
        <dbReference type="SAM" id="Phobius"/>
    </source>
</evidence>
<feature type="transmembrane region" description="Helical" evidence="2">
    <location>
        <begin position="43"/>
        <end position="64"/>
    </location>
</feature>
<evidence type="ECO:0000313" key="3">
    <source>
        <dbReference type="EMBL" id="MDR7277751.1"/>
    </source>
</evidence>
<dbReference type="Gene3D" id="1.20.1720.10">
    <property type="entry name" value="Multidrug resistance protein D"/>
    <property type="match status" value="1"/>
</dbReference>
<dbReference type="AlphaFoldDB" id="A0AAE4CAM9"/>
<protein>
    <submittedName>
        <fullName evidence="3">Uncharacterized protein</fullName>
    </submittedName>
</protein>
<dbReference type="RefSeq" id="WP_310370235.1">
    <property type="nucleotide sequence ID" value="NZ_JAVDYB010000001.1"/>
</dbReference>
<dbReference type="InterPro" id="IPR036259">
    <property type="entry name" value="MFS_trans_sf"/>
</dbReference>
<dbReference type="EMBL" id="JAVDYB010000001">
    <property type="protein sequence ID" value="MDR7277751.1"/>
    <property type="molecule type" value="Genomic_DNA"/>
</dbReference>
<accession>A0AAE4CAM9</accession>
<feature type="transmembrane region" description="Helical" evidence="2">
    <location>
        <begin position="76"/>
        <end position="94"/>
    </location>
</feature>
<keyword evidence="2" id="KW-0812">Transmembrane</keyword>